<evidence type="ECO:0000259" key="3">
    <source>
        <dbReference type="PROSITE" id="PS51186"/>
    </source>
</evidence>
<evidence type="ECO:0000256" key="2">
    <source>
        <dbReference type="ARBA" id="ARBA00023315"/>
    </source>
</evidence>
<evidence type="ECO:0000256" key="1">
    <source>
        <dbReference type="ARBA" id="ARBA00022679"/>
    </source>
</evidence>
<dbReference type="Gene3D" id="3.40.630.30">
    <property type="match status" value="1"/>
</dbReference>
<keyword evidence="2" id="KW-0012">Acyltransferase</keyword>
<dbReference type="PANTHER" id="PTHR43877">
    <property type="entry name" value="AMINOALKYLPHOSPHONATE N-ACETYLTRANSFERASE-RELATED-RELATED"/>
    <property type="match status" value="1"/>
</dbReference>
<feature type="domain" description="N-acetyltransferase" evidence="3">
    <location>
        <begin position="2"/>
        <end position="176"/>
    </location>
</feature>
<dbReference type="SUPFAM" id="SSF55729">
    <property type="entry name" value="Acyl-CoA N-acyltransferases (Nat)"/>
    <property type="match status" value="1"/>
</dbReference>
<dbReference type="GO" id="GO:0016747">
    <property type="term" value="F:acyltransferase activity, transferring groups other than amino-acyl groups"/>
    <property type="evidence" value="ECO:0007669"/>
    <property type="project" value="InterPro"/>
</dbReference>
<evidence type="ECO:0000313" key="4">
    <source>
        <dbReference type="EMBL" id="MBB6096052.1"/>
    </source>
</evidence>
<dbReference type="RefSeq" id="WP_221304424.1">
    <property type="nucleotide sequence ID" value="NZ_JACHHZ010000006.1"/>
</dbReference>
<comment type="caution">
    <text evidence="4">The sequence shown here is derived from an EMBL/GenBank/DDBJ whole genome shotgun (WGS) entry which is preliminary data.</text>
</comment>
<protein>
    <submittedName>
        <fullName evidence="4">GNAT superfamily N-acetyltransferase</fullName>
    </submittedName>
</protein>
<dbReference type="Pfam" id="PF00583">
    <property type="entry name" value="Acetyltransf_1"/>
    <property type="match status" value="1"/>
</dbReference>
<proteinExistence type="predicted"/>
<gene>
    <name evidence="4" type="ORF">HNQ60_004943</name>
</gene>
<organism evidence="4 5">
    <name type="scientific">Povalibacter uvarum</name>
    <dbReference type="NCBI Taxonomy" id="732238"/>
    <lineage>
        <taxon>Bacteria</taxon>
        <taxon>Pseudomonadati</taxon>
        <taxon>Pseudomonadota</taxon>
        <taxon>Gammaproteobacteria</taxon>
        <taxon>Steroidobacterales</taxon>
        <taxon>Steroidobacteraceae</taxon>
        <taxon>Povalibacter</taxon>
    </lineage>
</organism>
<reference evidence="4 5" key="1">
    <citation type="submission" date="2020-08" db="EMBL/GenBank/DDBJ databases">
        <title>Genomic Encyclopedia of Type Strains, Phase IV (KMG-IV): sequencing the most valuable type-strain genomes for metagenomic binning, comparative biology and taxonomic classification.</title>
        <authorList>
            <person name="Goeker M."/>
        </authorList>
    </citation>
    <scope>NUCLEOTIDE SEQUENCE [LARGE SCALE GENOMIC DNA]</scope>
    <source>
        <strain evidence="4 5">DSM 26723</strain>
    </source>
</reference>
<dbReference type="EMBL" id="JACHHZ010000006">
    <property type="protein sequence ID" value="MBB6096052.1"/>
    <property type="molecule type" value="Genomic_DNA"/>
</dbReference>
<accession>A0A841HVS8</accession>
<evidence type="ECO:0000313" key="5">
    <source>
        <dbReference type="Proteomes" id="UP000588068"/>
    </source>
</evidence>
<dbReference type="InterPro" id="IPR050832">
    <property type="entry name" value="Bact_Acetyltransf"/>
</dbReference>
<dbReference type="InterPro" id="IPR016181">
    <property type="entry name" value="Acyl_CoA_acyltransferase"/>
</dbReference>
<sequence>MFQIRPATLEEKPLLQALIARSARGLSTQDYSPQQIEGALRGAFGVDTQLILDGTYFVAEEAGHLVGCGGWSYRRTLFGGDARADREVGDLDPEKDAAKIRAFFVDPDHARRGIGKAILEACERAARARGFTRFEMMATLPGVRLYEACGYQADERVSYPLGAELSIEFVRMSKAG</sequence>
<keyword evidence="1 4" id="KW-0808">Transferase</keyword>
<name>A0A841HVS8_9GAMM</name>
<keyword evidence="5" id="KW-1185">Reference proteome</keyword>
<dbReference type="CDD" id="cd04301">
    <property type="entry name" value="NAT_SF"/>
    <property type="match status" value="1"/>
</dbReference>
<dbReference type="InterPro" id="IPR000182">
    <property type="entry name" value="GNAT_dom"/>
</dbReference>
<dbReference type="Proteomes" id="UP000588068">
    <property type="component" value="Unassembled WGS sequence"/>
</dbReference>
<dbReference type="AlphaFoldDB" id="A0A841HVS8"/>
<dbReference type="PANTHER" id="PTHR43877:SF1">
    <property type="entry name" value="ACETYLTRANSFERASE"/>
    <property type="match status" value="1"/>
</dbReference>
<dbReference type="PROSITE" id="PS51186">
    <property type="entry name" value="GNAT"/>
    <property type="match status" value="1"/>
</dbReference>